<organism evidence="10 11">
    <name type="scientific">Kingdonia uniflora</name>
    <dbReference type="NCBI Taxonomy" id="39325"/>
    <lineage>
        <taxon>Eukaryota</taxon>
        <taxon>Viridiplantae</taxon>
        <taxon>Streptophyta</taxon>
        <taxon>Embryophyta</taxon>
        <taxon>Tracheophyta</taxon>
        <taxon>Spermatophyta</taxon>
        <taxon>Magnoliopsida</taxon>
        <taxon>Ranunculales</taxon>
        <taxon>Circaeasteraceae</taxon>
        <taxon>Kingdonia</taxon>
    </lineage>
</organism>
<proteinExistence type="predicted"/>
<gene>
    <name evidence="10" type="ORF">GIB67_012840</name>
</gene>
<dbReference type="GO" id="GO:0061630">
    <property type="term" value="F:ubiquitin protein ligase activity"/>
    <property type="evidence" value="ECO:0007669"/>
    <property type="project" value="UniProtKB-EC"/>
</dbReference>
<evidence type="ECO:0000256" key="8">
    <source>
        <dbReference type="PROSITE-ProRule" id="PRU00175"/>
    </source>
</evidence>
<dbReference type="Proteomes" id="UP000541444">
    <property type="component" value="Unassembled WGS sequence"/>
</dbReference>
<evidence type="ECO:0000313" key="11">
    <source>
        <dbReference type="Proteomes" id="UP000541444"/>
    </source>
</evidence>
<dbReference type="FunFam" id="3.30.40.10:FF:000127">
    <property type="entry name" value="E3 ubiquitin-protein ligase RNF181"/>
    <property type="match status" value="1"/>
</dbReference>
<evidence type="ECO:0000256" key="3">
    <source>
        <dbReference type="ARBA" id="ARBA00022679"/>
    </source>
</evidence>
<evidence type="ECO:0000256" key="7">
    <source>
        <dbReference type="ARBA" id="ARBA00022833"/>
    </source>
</evidence>
<reference evidence="10 11" key="1">
    <citation type="journal article" date="2020" name="IScience">
        <title>Genome Sequencing of the Endangered Kingdonia uniflora (Circaeasteraceae, Ranunculales) Reveals Potential Mechanisms of Evolutionary Specialization.</title>
        <authorList>
            <person name="Sun Y."/>
            <person name="Deng T."/>
            <person name="Zhang A."/>
            <person name="Moore M.J."/>
            <person name="Landis J.B."/>
            <person name="Lin N."/>
            <person name="Zhang H."/>
            <person name="Zhang X."/>
            <person name="Huang J."/>
            <person name="Zhang X."/>
            <person name="Sun H."/>
            <person name="Wang H."/>
        </authorList>
    </citation>
    <scope>NUCLEOTIDE SEQUENCE [LARGE SCALE GENOMIC DNA]</scope>
    <source>
        <strain evidence="10">TB1705</strain>
        <tissue evidence="10">Leaf</tissue>
    </source>
</reference>
<feature type="domain" description="RING-type" evidence="9">
    <location>
        <begin position="194"/>
        <end position="235"/>
    </location>
</feature>
<dbReference type="Gene3D" id="3.30.40.10">
    <property type="entry name" value="Zinc/RING finger domain, C3HC4 (zinc finger)"/>
    <property type="match status" value="1"/>
</dbReference>
<dbReference type="GO" id="GO:0008270">
    <property type="term" value="F:zinc ion binding"/>
    <property type="evidence" value="ECO:0007669"/>
    <property type="project" value="UniProtKB-KW"/>
</dbReference>
<dbReference type="InterPro" id="IPR051834">
    <property type="entry name" value="RING_finger_E3_ligase"/>
</dbReference>
<dbReference type="Pfam" id="PF13639">
    <property type="entry name" value="zf-RING_2"/>
    <property type="match status" value="1"/>
</dbReference>
<dbReference type="PROSITE" id="PS50089">
    <property type="entry name" value="ZF_RING_2"/>
    <property type="match status" value="1"/>
</dbReference>
<dbReference type="InterPro" id="IPR013083">
    <property type="entry name" value="Znf_RING/FYVE/PHD"/>
</dbReference>
<name>A0A7J7NFV6_9MAGN</name>
<dbReference type="PANTHER" id="PTHR45931">
    <property type="entry name" value="SI:CH211-59O9.10"/>
    <property type="match status" value="1"/>
</dbReference>
<dbReference type="GO" id="GO:0016567">
    <property type="term" value="P:protein ubiquitination"/>
    <property type="evidence" value="ECO:0007669"/>
    <property type="project" value="UniProtKB-ARBA"/>
</dbReference>
<dbReference type="CDD" id="cd16454">
    <property type="entry name" value="RING-H2_PA-TM-RING"/>
    <property type="match status" value="1"/>
</dbReference>
<evidence type="ECO:0000313" key="10">
    <source>
        <dbReference type="EMBL" id="KAF6165943.1"/>
    </source>
</evidence>
<evidence type="ECO:0000256" key="6">
    <source>
        <dbReference type="ARBA" id="ARBA00022786"/>
    </source>
</evidence>
<sequence length="246" mass="27843">METHEAFCECLYSRSEARVTNSFVQSEVSIVLRVDSINLVLGRSEEDGGSPSVVVKQFIAPPVIEEFHVPLSHLLLFSDHDSDLISILARGDVIHPNMCEQFRQKISDHGYAVAQLTMEERPRKMIMYINITSLKMANNQADQIIQRIMMGGNEEEHFLESMEANRVHTVPASQSAIDALEIKKVDEGDSTQACVVCLEEFSPGMDVTRMPCSHMFHGRCIVDWLHQKNECPLCRFKMPGDDEMKT</sequence>
<keyword evidence="7" id="KW-0862">Zinc</keyword>
<keyword evidence="5 8" id="KW-0863">Zinc-finger</keyword>
<dbReference type="GO" id="GO:0006511">
    <property type="term" value="P:ubiquitin-dependent protein catabolic process"/>
    <property type="evidence" value="ECO:0007669"/>
    <property type="project" value="TreeGrafter"/>
</dbReference>
<comment type="caution">
    <text evidence="10">The sequence shown here is derived from an EMBL/GenBank/DDBJ whole genome shotgun (WGS) entry which is preliminary data.</text>
</comment>
<evidence type="ECO:0000256" key="5">
    <source>
        <dbReference type="ARBA" id="ARBA00022771"/>
    </source>
</evidence>
<dbReference type="InterPro" id="IPR001841">
    <property type="entry name" value="Znf_RING"/>
</dbReference>
<dbReference type="PANTHER" id="PTHR45931:SF16">
    <property type="entry name" value="RING_U-BOX SUPERFAMILY PROTEIN"/>
    <property type="match status" value="1"/>
</dbReference>
<protein>
    <recommendedName>
        <fullName evidence="2">RING-type E3 ubiquitin transferase</fullName>
        <ecNumber evidence="2">2.3.2.27</ecNumber>
    </recommendedName>
</protein>
<accession>A0A7J7NFV6</accession>
<dbReference type="EMBL" id="JACGCM010000816">
    <property type="protein sequence ID" value="KAF6165943.1"/>
    <property type="molecule type" value="Genomic_DNA"/>
</dbReference>
<evidence type="ECO:0000256" key="4">
    <source>
        <dbReference type="ARBA" id="ARBA00022723"/>
    </source>
</evidence>
<dbReference type="SUPFAM" id="SSF57850">
    <property type="entry name" value="RING/U-box"/>
    <property type="match status" value="1"/>
</dbReference>
<keyword evidence="4" id="KW-0479">Metal-binding</keyword>
<keyword evidence="3" id="KW-0808">Transferase</keyword>
<dbReference type="SMART" id="SM00184">
    <property type="entry name" value="RING"/>
    <property type="match status" value="1"/>
</dbReference>
<dbReference type="OrthoDB" id="4348522at2759"/>
<evidence type="ECO:0000256" key="2">
    <source>
        <dbReference type="ARBA" id="ARBA00012483"/>
    </source>
</evidence>
<evidence type="ECO:0000259" key="9">
    <source>
        <dbReference type="PROSITE" id="PS50089"/>
    </source>
</evidence>
<comment type="catalytic activity">
    <reaction evidence="1">
        <text>S-ubiquitinyl-[E2 ubiquitin-conjugating enzyme]-L-cysteine + [acceptor protein]-L-lysine = [E2 ubiquitin-conjugating enzyme]-L-cysteine + N(6)-ubiquitinyl-[acceptor protein]-L-lysine.</text>
        <dbReference type="EC" id="2.3.2.27"/>
    </reaction>
</comment>
<dbReference type="EC" id="2.3.2.27" evidence="2"/>
<keyword evidence="6" id="KW-0833">Ubl conjugation pathway</keyword>
<keyword evidence="11" id="KW-1185">Reference proteome</keyword>
<dbReference type="AlphaFoldDB" id="A0A7J7NFV6"/>
<dbReference type="GO" id="GO:0005634">
    <property type="term" value="C:nucleus"/>
    <property type="evidence" value="ECO:0007669"/>
    <property type="project" value="TreeGrafter"/>
</dbReference>
<evidence type="ECO:0000256" key="1">
    <source>
        <dbReference type="ARBA" id="ARBA00000900"/>
    </source>
</evidence>